<keyword evidence="1" id="KW-0808">Transferase</keyword>
<protein>
    <submittedName>
        <fullName evidence="1">tRNA/rRNA methyltransferase</fullName>
    </submittedName>
</protein>
<accession>A0A2Z5ZKB4</accession>
<dbReference type="GO" id="GO:0032259">
    <property type="term" value="P:methylation"/>
    <property type="evidence" value="ECO:0007669"/>
    <property type="project" value="UniProtKB-KW"/>
</dbReference>
<dbReference type="GO" id="GO:0008168">
    <property type="term" value="F:methyltransferase activity"/>
    <property type="evidence" value="ECO:0007669"/>
    <property type="project" value="UniProtKB-KW"/>
</dbReference>
<gene>
    <name evidence="1" type="ORF">AcetOrient_orf04367</name>
</gene>
<organism evidence="1 2">
    <name type="scientific">Acetobacter orientalis</name>
    <dbReference type="NCBI Taxonomy" id="146474"/>
    <lineage>
        <taxon>Bacteria</taxon>
        <taxon>Pseudomonadati</taxon>
        <taxon>Pseudomonadota</taxon>
        <taxon>Alphaproteobacteria</taxon>
        <taxon>Acetobacterales</taxon>
        <taxon>Acetobacteraceae</taxon>
        <taxon>Acetobacter</taxon>
    </lineage>
</organism>
<reference evidence="1 2" key="1">
    <citation type="submission" date="2018-02" db="EMBL/GenBank/DDBJ databases">
        <title>Acetobacter orientalis genome.</title>
        <authorList>
            <person name="Nakashima N."/>
            <person name="Tamura T."/>
        </authorList>
    </citation>
    <scope>NUCLEOTIDE SEQUENCE [LARGE SCALE GENOMIC DNA]</scope>
    <source>
        <strain evidence="1 2">FAN1</strain>
    </source>
</reference>
<dbReference type="Proteomes" id="UP000270034">
    <property type="component" value="Chromosome"/>
</dbReference>
<sequence length="53" mass="5679">MSSLPHRQLRKEAALAPISVPNFTAAQAAQKQNSRATGTLRAFTAAQAVYMCC</sequence>
<evidence type="ECO:0000313" key="2">
    <source>
        <dbReference type="Proteomes" id="UP000270034"/>
    </source>
</evidence>
<dbReference type="AlphaFoldDB" id="A0A2Z5ZKB4"/>
<dbReference type="KEGG" id="aot:AcetOri_orf04367"/>
<name>A0A2Z5ZKB4_9PROT</name>
<proteinExistence type="predicted"/>
<evidence type="ECO:0000313" key="1">
    <source>
        <dbReference type="EMBL" id="BBC81222.1"/>
    </source>
</evidence>
<keyword evidence="1" id="KW-0489">Methyltransferase</keyword>
<dbReference type="EMBL" id="AP018515">
    <property type="protein sequence ID" value="BBC81222.1"/>
    <property type="molecule type" value="Genomic_DNA"/>
</dbReference>